<dbReference type="Proteomes" id="UP000565579">
    <property type="component" value="Unassembled WGS sequence"/>
</dbReference>
<comment type="caution">
    <text evidence="2">The sequence shown here is derived from an EMBL/GenBank/DDBJ whole genome shotgun (WGS) entry which is preliminary data.</text>
</comment>
<organism evidence="2 3">
    <name type="scientific">Nonomuraea rubra</name>
    <dbReference type="NCBI Taxonomy" id="46180"/>
    <lineage>
        <taxon>Bacteria</taxon>
        <taxon>Bacillati</taxon>
        <taxon>Actinomycetota</taxon>
        <taxon>Actinomycetes</taxon>
        <taxon>Streptosporangiales</taxon>
        <taxon>Streptosporangiaceae</taxon>
        <taxon>Nonomuraea</taxon>
    </lineage>
</organism>
<sequence>MTADNSVSPERWLAQQIETGDPDLLRSMSAFHPA</sequence>
<protein>
    <submittedName>
        <fullName evidence="2">Uncharacterized protein</fullName>
    </submittedName>
</protein>
<accession>A0A7X0NXG9</accession>
<gene>
    <name evidence="2" type="ORF">HD593_006004</name>
</gene>
<proteinExistence type="predicted"/>
<evidence type="ECO:0000256" key="1">
    <source>
        <dbReference type="SAM" id="MobiDB-lite"/>
    </source>
</evidence>
<dbReference type="EMBL" id="JACHMI010000001">
    <property type="protein sequence ID" value="MBB6551209.1"/>
    <property type="molecule type" value="Genomic_DNA"/>
</dbReference>
<name>A0A7X0NXG9_9ACTN</name>
<keyword evidence="3" id="KW-1185">Reference proteome</keyword>
<dbReference type="AlphaFoldDB" id="A0A7X0NXG9"/>
<reference evidence="2 3" key="1">
    <citation type="submission" date="2020-08" db="EMBL/GenBank/DDBJ databases">
        <title>Sequencing the genomes of 1000 actinobacteria strains.</title>
        <authorList>
            <person name="Klenk H.-P."/>
        </authorList>
    </citation>
    <scope>NUCLEOTIDE SEQUENCE [LARGE SCALE GENOMIC DNA]</scope>
    <source>
        <strain evidence="2 3">DSM 43768</strain>
    </source>
</reference>
<feature type="region of interest" description="Disordered" evidence="1">
    <location>
        <begin position="1"/>
        <end position="34"/>
    </location>
</feature>
<evidence type="ECO:0000313" key="3">
    <source>
        <dbReference type="Proteomes" id="UP000565579"/>
    </source>
</evidence>
<evidence type="ECO:0000313" key="2">
    <source>
        <dbReference type="EMBL" id="MBB6551209.1"/>
    </source>
</evidence>